<sequence>MKCATIAAIKQKRLVDMLLRELALMFVWLSSLYELKFRTEVVMERDTSYSLTHLDLDSLAENIRKKIPTLLPEKESGYPAFHAPEIFQQALLDKNSTSPDFSFFALEQLLEEAATLISRCAESRELKLDLESKALDFWLDAESMEAQELVKRKQIAAGEFSLPGEINKLEVKLHETSEKCFNEAKKCRKTAEDIRNDGNSVERERVKLSGAVASLSAFTNFPQVRQAAEDLAKNTMQYELVSAQADTHSTTPSAILHSKMKEIAESKLKYEAVNQNARNELFEIESDSRKKRISLASQPGIGMNFRERMRENQALFERDFRSAYYRIIAASKGFESILGIPAPPPTSNASLSECIIWIRDRAEELARLSEREIITCVSFSVRTLCGIQEWDKGMATGTLSFNVLASHFGNLKCVRLRSVRSFVKANAQGAWCIEFHLPAQAEIIRPDGTTLKLSQDNSGPLWFGSVTTRGYGKKDASCGGRSIIGRSLLGKWDVTISQHSDEGEPLSFLDDIKIEFDISAYR</sequence>
<comment type="caution">
    <text evidence="1">The sequence shown here is derived from an EMBL/GenBank/DDBJ whole genome shotgun (WGS) entry which is preliminary data.</text>
</comment>
<protein>
    <recommendedName>
        <fullName evidence="3">Tc toxin complex TcA C-terminal TcB-binding domain-containing protein</fullName>
    </recommendedName>
</protein>
<name>A0A423IJK3_9PSED</name>
<accession>A0A423IJK3</accession>
<proteinExistence type="predicted"/>
<organism evidence="1 2">
    <name type="scientific">Pseudomonas lini</name>
    <dbReference type="NCBI Taxonomy" id="163011"/>
    <lineage>
        <taxon>Bacteria</taxon>
        <taxon>Pseudomonadati</taxon>
        <taxon>Pseudomonadota</taxon>
        <taxon>Gammaproteobacteria</taxon>
        <taxon>Pseudomonadales</taxon>
        <taxon>Pseudomonadaceae</taxon>
        <taxon>Pseudomonas</taxon>
    </lineage>
</organism>
<reference evidence="1 2" key="1">
    <citation type="submission" date="2016-10" db="EMBL/GenBank/DDBJ databases">
        <title>Comparative genome analysis of multiple Pseudomonas spp. focuses on biocontrol and plant growth promoting traits.</title>
        <authorList>
            <person name="Tao X.-Y."/>
            <person name="Taylor C.G."/>
        </authorList>
    </citation>
    <scope>NUCLEOTIDE SEQUENCE [LARGE SCALE GENOMIC DNA]</scope>
    <source>
        <strain evidence="1 2">48C10</strain>
    </source>
</reference>
<evidence type="ECO:0000313" key="2">
    <source>
        <dbReference type="Proteomes" id="UP000284168"/>
    </source>
</evidence>
<dbReference type="EMBL" id="MOBN01000035">
    <property type="protein sequence ID" value="RON25631.1"/>
    <property type="molecule type" value="Genomic_DNA"/>
</dbReference>
<dbReference type="AlphaFoldDB" id="A0A423IJK3"/>
<gene>
    <name evidence="1" type="ORF">BK663_19390</name>
</gene>
<evidence type="ECO:0000313" key="1">
    <source>
        <dbReference type="EMBL" id="RON25631.1"/>
    </source>
</evidence>
<dbReference type="Proteomes" id="UP000284168">
    <property type="component" value="Unassembled WGS sequence"/>
</dbReference>
<evidence type="ECO:0008006" key="3">
    <source>
        <dbReference type="Google" id="ProtNLM"/>
    </source>
</evidence>